<dbReference type="CDD" id="cd01392">
    <property type="entry name" value="HTH_LacI"/>
    <property type="match status" value="1"/>
</dbReference>
<dbReference type="SUPFAM" id="SSF47413">
    <property type="entry name" value="lambda repressor-like DNA-binding domains"/>
    <property type="match status" value="1"/>
</dbReference>
<dbReference type="PROSITE" id="PS00356">
    <property type="entry name" value="HTH_LACI_1"/>
    <property type="match status" value="1"/>
</dbReference>
<name>A0ABQ6K774_9MICO</name>
<dbReference type="InterPro" id="IPR028082">
    <property type="entry name" value="Peripla_BP_I"/>
</dbReference>
<feature type="domain" description="HTH lacI-type" evidence="5">
    <location>
        <begin position="2"/>
        <end position="56"/>
    </location>
</feature>
<dbReference type="PANTHER" id="PTHR30146:SF109">
    <property type="entry name" value="HTH-TYPE TRANSCRIPTIONAL REGULATOR GALS"/>
    <property type="match status" value="1"/>
</dbReference>
<feature type="region of interest" description="Disordered" evidence="4">
    <location>
        <begin position="330"/>
        <end position="357"/>
    </location>
</feature>
<evidence type="ECO:0000313" key="7">
    <source>
        <dbReference type="Proteomes" id="UP001157034"/>
    </source>
</evidence>
<dbReference type="PROSITE" id="PS50932">
    <property type="entry name" value="HTH_LACI_2"/>
    <property type="match status" value="1"/>
</dbReference>
<keyword evidence="3" id="KW-0804">Transcription</keyword>
<dbReference type="PANTHER" id="PTHR30146">
    <property type="entry name" value="LACI-RELATED TRANSCRIPTIONAL REPRESSOR"/>
    <property type="match status" value="1"/>
</dbReference>
<feature type="compositionally biased region" description="Low complexity" evidence="4">
    <location>
        <begin position="258"/>
        <end position="279"/>
    </location>
</feature>
<dbReference type="Pfam" id="PF00356">
    <property type="entry name" value="LacI"/>
    <property type="match status" value="1"/>
</dbReference>
<gene>
    <name evidence="6" type="ORF">GCM10025881_33190</name>
</gene>
<dbReference type="Gene3D" id="3.40.50.2300">
    <property type="match status" value="2"/>
</dbReference>
<evidence type="ECO:0000256" key="4">
    <source>
        <dbReference type="SAM" id="MobiDB-lite"/>
    </source>
</evidence>
<dbReference type="InterPro" id="IPR001761">
    <property type="entry name" value="Peripla_BP/Lac1_sug-bd_dom"/>
</dbReference>
<keyword evidence="7" id="KW-1185">Reference proteome</keyword>
<sequence>MATMQDVADRAGVSIATVSYVVNGTKNVSPPTRARIEAAMDELRYRRNVVARALASSRTHIVALLHPVLGNRLGGTVMGFVIAASNGARARGYDLVLWPVEDEEQMSHLLAGGLVDGALLMEVRVHDPRVDELVTSSVPFALIGRTHDETLPFVDIDFAATIDTAMRHLTDLGHQAIALVDGNDETGWVADLGPTVRTEAAYREHMTAVGGRSVVISVPPNAAGGIEAARRLRDEAPEVTAILLMNEQAATGLVRGCASSGAPSRATSPSSPSPPRSRWARWSIPCSPCSRRPPGSWGSWASTRSSISSRASTPAAGRCFCRARSCWGSPRLPRLARAPGGAGRAPGRPLSATDPAP</sequence>
<protein>
    <recommendedName>
        <fullName evidence="5">HTH lacI-type domain-containing protein</fullName>
    </recommendedName>
</protein>
<keyword evidence="1" id="KW-0805">Transcription regulation</keyword>
<keyword evidence="2" id="KW-0238">DNA-binding</keyword>
<dbReference type="SUPFAM" id="SSF53822">
    <property type="entry name" value="Periplasmic binding protein-like I"/>
    <property type="match status" value="1"/>
</dbReference>
<accession>A0ABQ6K774</accession>
<evidence type="ECO:0000256" key="2">
    <source>
        <dbReference type="ARBA" id="ARBA00023125"/>
    </source>
</evidence>
<dbReference type="Gene3D" id="1.10.260.40">
    <property type="entry name" value="lambda repressor-like DNA-binding domains"/>
    <property type="match status" value="1"/>
</dbReference>
<evidence type="ECO:0000313" key="6">
    <source>
        <dbReference type="EMBL" id="GMA96495.1"/>
    </source>
</evidence>
<dbReference type="SMART" id="SM00354">
    <property type="entry name" value="HTH_LACI"/>
    <property type="match status" value="1"/>
</dbReference>
<dbReference type="InterPro" id="IPR010982">
    <property type="entry name" value="Lambda_DNA-bd_dom_sf"/>
</dbReference>
<evidence type="ECO:0000259" key="5">
    <source>
        <dbReference type="PROSITE" id="PS50932"/>
    </source>
</evidence>
<evidence type="ECO:0000256" key="1">
    <source>
        <dbReference type="ARBA" id="ARBA00023015"/>
    </source>
</evidence>
<dbReference type="InterPro" id="IPR000843">
    <property type="entry name" value="HTH_LacI"/>
</dbReference>
<organism evidence="6 7">
    <name type="scientific">Pseudolysinimonas kribbensis</name>
    <dbReference type="NCBI Taxonomy" id="433641"/>
    <lineage>
        <taxon>Bacteria</taxon>
        <taxon>Bacillati</taxon>
        <taxon>Actinomycetota</taxon>
        <taxon>Actinomycetes</taxon>
        <taxon>Micrococcales</taxon>
        <taxon>Microbacteriaceae</taxon>
        <taxon>Pseudolysinimonas</taxon>
    </lineage>
</organism>
<reference evidence="7" key="1">
    <citation type="journal article" date="2019" name="Int. J. Syst. Evol. Microbiol.">
        <title>The Global Catalogue of Microorganisms (GCM) 10K type strain sequencing project: providing services to taxonomists for standard genome sequencing and annotation.</title>
        <authorList>
            <consortium name="The Broad Institute Genomics Platform"/>
            <consortium name="The Broad Institute Genome Sequencing Center for Infectious Disease"/>
            <person name="Wu L."/>
            <person name="Ma J."/>
        </authorList>
    </citation>
    <scope>NUCLEOTIDE SEQUENCE [LARGE SCALE GENOMIC DNA]</scope>
    <source>
        <strain evidence="7">NBRC 108894</strain>
    </source>
</reference>
<dbReference type="Proteomes" id="UP001157034">
    <property type="component" value="Unassembled WGS sequence"/>
</dbReference>
<dbReference type="Pfam" id="PF00532">
    <property type="entry name" value="Peripla_BP_1"/>
    <property type="match status" value="1"/>
</dbReference>
<evidence type="ECO:0000256" key="3">
    <source>
        <dbReference type="ARBA" id="ARBA00023163"/>
    </source>
</evidence>
<feature type="region of interest" description="Disordered" evidence="4">
    <location>
        <begin position="289"/>
        <end position="308"/>
    </location>
</feature>
<comment type="caution">
    <text evidence="6">The sequence shown here is derived from an EMBL/GenBank/DDBJ whole genome shotgun (WGS) entry which is preliminary data.</text>
</comment>
<dbReference type="EMBL" id="BSVB01000001">
    <property type="protein sequence ID" value="GMA96495.1"/>
    <property type="molecule type" value="Genomic_DNA"/>
</dbReference>
<feature type="region of interest" description="Disordered" evidence="4">
    <location>
        <begin position="255"/>
        <end position="279"/>
    </location>
</feature>
<proteinExistence type="predicted"/>